<feature type="region of interest" description="Disordered" evidence="10">
    <location>
        <begin position="46"/>
        <end position="73"/>
    </location>
</feature>
<keyword evidence="6" id="KW-0539">Nucleus</keyword>
<comment type="subunit">
    <text evidence="8">Component of the RNA polymerase III complex consisting of 17 subunits: a ten-subunit horseshoe-shaped catalytic core composed of POLR3A/RPC1, POLR3B/RPC2, POLR1C/RPAC1, POLR1D/RPAC2, POLR3K/RPC10, POLR2E/RPABC1, POLR2F/RPABC2, POLR2H/RPABC3, POLR2K/RPABC4 and POLR2L/RPABC5; a mobile stalk composed of two subunits POLR3H/RPC8 and CRCP/RPC9, protruding from the core and functioning primarily in transcription initiation; and additional subunits homologous to general transcription factors of the RNA polymerase II machinery, POLR3C/RPC3-POLR3F/RPC6-POLR3G/RPC7 heterotrimer required for transcription initiation and POLR3D/RPC4-POLR3E/RPC5 heterodimer involved in both transcription initiation and termination.</text>
</comment>
<sequence>LRNILQLTAAETLQVINLRPSTAIELQLVVEECEERLTEDQMGQLIISENLPPRPSSAEQKTSAEDGNERMET</sequence>
<evidence type="ECO:0000256" key="3">
    <source>
        <dbReference type="ARBA" id="ARBA00016672"/>
    </source>
</evidence>
<accession>A0A0M3IA41</accession>
<organism evidence="11 12">
    <name type="scientific">Ascaris lumbricoides</name>
    <name type="common">Giant roundworm</name>
    <dbReference type="NCBI Taxonomy" id="6252"/>
    <lineage>
        <taxon>Eukaryota</taxon>
        <taxon>Metazoa</taxon>
        <taxon>Ecdysozoa</taxon>
        <taxon>Nematoda</taxon>
        <taxon>Chromadorea</taxon>
        <taxon>Rhabditida</taxon>
        <taxon>Spirurina</taxon>
        <taxon>Ascaridomorpha</taxon>
        <taxon>Ascaridoidea</taxon>
        <taxon>Ascarididae</taxon>
        <taxon>Ascaris</taxon>
    </lineage>
</organism>
<dbReference type="GO" id="GO:0000166">
    <property type="term" value="F:nucleotide binding"/>
    <property type="evidence" value="ECO:0007669"/>
    <property type="project" value="InterPro"/>
</dbReference>
<comment type="similarity">
    <text evidence="2">Belongs to the eukaryotic RPC9 RNA polymerase subunit family.</text>
</comment>
<evidence type="ECO:0000256" key="8">
    <source>
        <dbReference type="ARBA" id="ARBA00044007"/>
    </source>
</evidence>
<feature type="compositionally biased region" description="Basic and acidic residues" evidence="10">
    <location>
        <begin position="62"/>
        <end position="73"/>
    </location>
</feature>
<evidence type="ECO:0000256" key="7">
    <source>
        <dbReference type="ARBA" id="ARBA00043924"/>
    </source>
</evidence>
<dbReference type="AlphaFoldDB" id="A0A0M3IA41"/>
<dbReference type="InterPro" id="IPR038324">
    <property type="entry name" value="Rpb4/RPC9_sf"/>
</dbReference>
<evidence type="ECO:0000256" key="5">
    <source>
        <dbReference type="ARBA" id="ARBA00023163"/>
    </source>
</evidence>
<evidence type="ECO:0000256" key="1">
    <source>
        <dbReference type="ARBA" id="ARBA00004123"/>
    </source>
</evidence>
<keyword evidence="11" id="KW-1185">Reference proteome</keyword>
<reference evidence="12" key="1">
    <citation type="submission" date="2017-02" db="UniProtKB">
        <authorList>
            <consortium name="WormBaseParasite"/>
        </authorList>
    </citation>
    <scope>IDENTIFICATION</scope>
</reference>
<dbReference type="InterPro" id="IPR038846">
    <property type="entry name" value="RPC9"/>
</dbReference>
<dbReference type="Pfam" id="PF03874">
    <property type="entry name" value="RNA_pol_Rpb4"/>
    <property type="match status" value="1"/>
</dbReference>
<keyword evidence="5" id="KW-0804">Transcription</keyword>
<evidence type="ECO:0000256" key="2">
    <source>
        <dbReference type="ARBA" id="ARBA00006898"/>
    </source>
</evidence>
<protein>
    <recommendedName>
        <fullName evidence="3">DNA-directed RNA polymerase III subunit RPC9</fullName>
    </recommendedName>
</protein>
<dbReference type="WBParaSite" id="ALUE_0001439801-mRNA-1">
    <property type="protein sequence ID" value="ALUE_0001439801-mRNA-1"/>
    <property type="gene ID" value="ALUE_0001439801"/>
</dbReference>
<evidence type="ECO:0000313" key="11">
    <source>
        <dbReference type="Proteomes" id="UP000036681"/>
    </source>
</evidence>
<dbReference type="Gene3D" id="1.20.1250.40">
    <property type="match status" value="1"/>
</dbReference>
<name>A0A0M3IA41_ASCLU</name>
<dbReference type="GO" id="GO:0005666">
    <property type="term" value="C:RNA polymerase III complex"/>
    <property type="evidence" value="ECO:0007669"/>
    <property type="project" value="InterPro"/>
</dbReference>
<evidence type="ECO:0000313" key="12">
    <source>
        <dbReference type="WBParaSite" id="ALUE_0001439801-mRNA-1"/>
    </source>
</evidence>
<dbReference type="InterPro" id="IPR010997">
    <property type="entry name" value="HRDC-like_sf"/>
</dbReference>
<keyword evidence="4" id="KW-0240">DNA-directed RNA polymerase</keyword>
<evidence type="ECO:0000256" key="9">
    <source>
        <dbReference type="ARBA" id="ARBA00045808"/>
    </source>
</evidence>
<dbReference type="SUPFAM" id="SSF47819">
    <property type="entry name" value="HRDC-like"/>
    <property type="match status" value="1"/>
</dbReference>
<dbReference type="GO" id="GO:0006384">
    <property type="term" value="P:transcription initiation at RNA polymerase III promoter"/>
    <property type="evidence" value="ECO:0007669"/>
    <property type="project" value="InterPro"/>
</dbReference>
<proteinExistence type="inferred from homology"/>
<dbReference type="PANTHER" id="PTHR15561">
    <property type="entry name" value="CALCITONIN GENE-RELATED PEPTIDE-RECEPTOR COMPONENT PROTEIN"/>
    <property type="match status" value="1"/>
</dbReference>
<comment type="function">
    <text evidence="7">Accessory protein for the calcitonin gene-related peptide (CGRP) receptor. It modulates CGRP responsiveness in a variety of tissues.</text>
</comment>
<evidence type="ECO:0000256" key="4">
    <source>
        <dbReference type="ARBA" id="ARBA00022478"/>
    </source>
</evidence>
<comment type="subcellular location">
    <subcellularLocation>
        <location evidence="1">Nucleus</location>
    </subcellularLocation>
</comment>
<dbReference type="InterPro" id="IPR005574">
    <property type="entry name" value="Rpb4/RPC9"/>
</dbReference>
<evidence type="ECO:0000256" key="6">
    <source>
        <dbReference type="ARBA" id="ARBA00023242"/>
    </source>
</evidence>
<comment type="function">
    <text evidence="9">DNA-dependent RNA polymerase catalyzes the transcription of DNA into RNA using the four ribonucleoside triphosphates as substrates. Specific peripheric component of RNA polymerase III (Pol III) which synthesizes small non-coding RNAs including 5S rRNA, snRNAs, tRNAs and miRNAs from at least 500 distinct genomic loci. With POLR3H/RPC8 forms a mobile stalk that protrudes from Pol III core and functions primarily in transcription initiation. Pol III plays a key role in sensing and limiting infection by intracellular bacteria and DNA viruses. Acts as nuclear and cytosolic DNA sensor involved in innate immune response. Can sense non-self dsDNA that serves as template for transcription into dsRNA. The non-self RNA polymerase III transcripts, such as Epstein-Barr virus-encoded RNAs (EBERs) induce type I interferon and NF-kappa-B through the RIG-I pathway.</text>
</comment>
<evidence type="ECO:0000256" key="10">
    <source>
        <dbReference type="SAM" id="MobiDB-lite"/>
    </source>
</evidence>
<dbReference type="Proteomes" id="UP000036681">
    <property type="component" value="Unplaced"/>
</dbReference>
<dbReference type="PANTHER" id="PTHR15561:SF0">
    <property type="entry name" value="DNA-DIRECTED RNA POLYMERASE III SUBUNIT RPC9"/>
    <property type="match status" value="1"/>
</dbReference>